<evidence type="ECO:0000256" key="1">
    <source>
        <dbReference type="ARBA" id="ARBA00023186"/>
    </source>
</evidence>
<dbReference type="PANTHER" id="PTHR44360">
    <property type="entry name" value="DNAJ HOMOLOG SUBFAMILY B MEMBER 9"/>
    <property type="match status" value="1"/>
</dbReference>
<dbReference type="Gene3D" id="1.10.287.110">
    <property type="entry name" value="DnaJ domain"/>
    <property type="match status" value="1"/>
</dbReference>
<dbReference type="AlphaFoldDB" id="A0A427YH30"/>
<dbReference type="SMART" id="SM00271">
    <property type="entry name" value="DnaJ"/>
    <property type="match status" value="1"/>
</dbReference>
<evidence type="ECO:0000313" key="6">
    <source>
        <dbReference type="EMBL" id="RSH90380.1"/>
    </source>
</evidence>
<feature type="chain" id="PRO_5019353438" description="J domain-containing protein" evidence="4">
    <location>
        <begin position="23"/>
        <end position="380"/>
    </location>
</feature>
<feature type="transmembrane region" description="Helical" evidence="3">
    <location>
        <begin position="160"/>
        <end position="176"/>
    </location>
</feature>
<keyword evidence="3" id="KW-1133">Transmembrane helix</keyword>
<dbReference type="EMBL" id="RSCD01000010">
    <property type="protein sequence ID" value="RSH90380.1"/>
    <property type="molecule type" value="Genomic_DNA"/>
</dbReference>
<dbReference type="CDD" id="cd06257">
    <property type="entry name" value="DnaJ"/>
    <property type="match status" value="1"/>
</dbReference>
<dbReference type="OrthoDB" id="10250354at2759"/>
<dbReference type="InterPro" id="IPR036869">
    <property type="entry name" value="J_dom_sf"/>
</dbReference>
<keyword evidence="4" id="KW-0732">Signal</keyword>
<comment type="caution">
    <text evidence="6">The sequence shown here is derived from an EMBL/GenBank/DDBJ whole genome shotgun (WGS) entry which is preliminary data.</text>
</comment>
<feature type="domain" description="J" evidence="5">
    <location>
        <begin position="73"/>
        <end position="136"/>
    </location>
</feature>
<evidence type="ECO:0000313" key="7">
    <source>
        <dbReference type="Proteomes" id="UP000279259"/>
    </source>
</evidence>
<dbReference type="PROSITE" id="PS00636">
    <property type="entry name" value="DNAJ_1"/>
    <property type="match status" value="1"/>
</dbReference>
<feature type="transmembrane region" description="Helical" evidence="3">
    <location>
        <begin position="188"/>
        <end position="221"/>
    </location>
</feature>
<evidence type="ECO:0000256" key="4">
    <source>
        <dbReference type="SAM" id="SignalP"/>
    </source>
</evidence>
<feature type="region of interest" description="Disordered" evidence="2">
    <location>
        <begin position="361"/>
        <end position="380"/>
    </location>
</feature>
<dbReference type="InterPro" id="IPR001623">
    <property type="entry name" value="DnaJ_domain"/>
</dbReference>
<evidence type="ECO:0000256" key="2">
    <source>
        <dbReference type="SAM" id="MobiDB-lite"/>
    </source>
</evidence>
<organism evidence="6 7">
    <name type="scientific">Saitozyma podzolica</name>
    <dbReference type="NCBI Taxonomy" id="1890683"/>
    <lineage>
        <taxon>Eukaryota</taxon>
        <taxon>Fungi</taxon>
        <taxon>Dikarya</taxon>
        <taxon>Basidiomycota</taxon>
        <taxon>Agaricomycotina</taxon>
        <taxon>Tremellomycetes</taxon>
        <taxon>Tremellales</taxon>
        <taxon>Trimorphomycetaceae</taxon>
        <taxon>Saitozyma</taxon>
    </lineage>
</organism>
<dbReference type="SUPFAM" id="SSF46565">
    <property type="entry name" value="Chaperone J-domain"/>
    <property type="match status" value="1"/>
</dbReference>
<dbReference type="InterPro" id="IPR018253">
    <property type="entry name" value="DnaJ_domain_CS"/>
</dbReference>
<protein>
    <recommendedName>
        <fullName evidence="5">J domain-containing protein</fullName>
    </recommendedName>
</protein>
<dbReference type="Proteomes" id="UP000279259">
    <property type="component" value="Unassembled WGS sequence"/>
</dbReference>
<dbReference type="GO" id="GO:0051787">
    <property type="term" value="F:misfolded protein binding"/>
    <property type="evidence" value="ECO:0007669"/>
    <property type="project" value="TreeGrafter"/>
</dbReference>
<evidence type="ECO:0000256" key="3">
    <source>
        <dbReference type="SAM" id="Phobius"/>
    </source>
</evidence>
<reference evidence="6 7" key="1">
    <citation type="submission" date="2018-11" db="EMBL/GenBank/DDBJ databases">
        <title>Genome sequence of Saitozyma podzolica DSM 27192.</title>
        <authorList>
            <person name="Aliyu H."/>
            <person name="Gorte O."/>
            <person name="Ochsenreither K."/>
        </authorList>
    </citation>
    <scope>NUCLEOTIDE SEQUENCE [LARGE SCALE GENOMIC DNA]</scope>
    <source>
        <strain evidence="6 7">DSM 27192</strain>
    </source>
</reference>
<keyword evidence="3" id="KW-0812">Transmembrane</keyword>
<feature type="signal peptide" evidence="4">
    <location>
        <begin position="1"/>
        <end position="22"/>
    </location>
</feature>
<evidence type="ECO:0000259" key="5">
    <source>
        <dbReference type="PROSITE" id="PS50076"/>
    </source>
</evidence>
<dbReference type="PROSITE" id="PS50076">
    <property type="entry name" value="DNAJ_2"/>
    <property type="match status" value="1"/>
</dbReference>
<accession>A0A427YH30</accession>
<keyword evidence="1" id="KW-0143">Chaperone</keyword>
<keyword evidence="3" id="KW-0472">Membrane</keyword>
<dbReference type="STRING" id="1890683.A0A427YH30"/>
<dbReference type="GO" id="GO:0051087">
    <property type="term" value="F:protein-folding chaperone binding"/>
    <property type="evidence" value="ECO:0007669"/>
    <property type="project" value="TreeGrafter"/>
</dbReference>
<proteinExistence type="predicted"/>
<dbReference type="PANTHER" id="PTHR44360:SF1">
    <property type="entry name" value="DNAJ HOMOLOG SUBFAMILY B MEMBER 9"/>
    <property type="match status" value="1"/>
</dbReference>
<sequence length="380" mass="41864">MSAFAPLLWALLPSQLTHLALPYLTSSLPSLFPPAARGSPLYARNFRWAFSGIVVGYLALSFVREGGDGAVEDWYALLGVNREADDETLRKAFRGLSRTYHPDRAGSAHERTFILIRLAYETLSDPVKRYAYDRFGPDIVGWKCASVAEFMRTGVLHSSGFYLASAGFMLLLALLGKAREAAYWRNILFVLLLFLELTLLFSPAPLTSSLPLPINLLLLLVDRGRPQFLQIRLLHRVFTTLSIALTQLASVWCPPPEDDAAVIDQLASLVRAVEAEAVGAFQGEVVPMLSRTNDPVGMERAIQAEMGQVMLDRTLSSHPQIRPLWAEAIHRAPPRRHRNPSHPSGGMGRALSLAELEIARRIPLPPSPPPSPVLGPARLA</sequence>
<dbReference type="Pfam" id="PF00226">
    <property type="entry name" value="DnaJ"/>
    <property type="match status" value="1"/>
</dbReference>
<gene>
    <name evidence="6" type="ORF">EHS25_000985</name>
</gene>
<dbReference type="InterPro" id="IPR051948">
    <property type="entry name" value="Hsp70_co-chaperone_J-domain"/>
</dbReference>
<dbReference type="GO" id="GO:0036503">
    <property type="term" value="P:ERAD pathway"/>
    <property type="evidence" value="ECO:0007669"/>
    <property type="project" value="TreeGrafter"/>
</dbReference>
<dbReference type="PRINTS" id="PR00625">
    <property type="entry name" value="JDOMAIN"/>
</dbReference>
<keyword evidence="7" id="KW-1185">Reference proteome</keyword>
<dbReference type="GO" id="GO:0005783">
    <property type="term" value="C:endoplasmic reticulum"/>
    <property type="evidence" value="ECO:0007669"/>
    <property type="project" value="TreeGrafter"/>
</dbReference>
<name>A0A427YH30_9TREE</name>
<feature type="compositionally biased region" description="Pro residues" evidence="2">
    <location>
        <begin position="363"/>
        <end position="373"/>
    </location>
</feature>